<dbReference type="EMBL" id="VYXQ01000036">
    <property type="protein sequence ID" value="KAA9354141.1"/>
    <property type="molecule type" value="Genomic_DNA"/>
</dbReference>
<feature type="binding site" evidence="9">
    <location>
        <position position="14"/>
    </location>
    <ligand>
        <name>substrate</name>
    </ligand>
</feature>
<dbReference type="KEGG" id="och:CES85_0383"/>
<dbReference type="Proteomes" id="UP000215256">
    <property type="component" value="Chromosome 1"/>
</dbReference>
<dbReference type="PANTHER" id="PTHR10395:SF7">
    <property type="entry name" value="5-HYDROXYISOURATE HYDROLASE"/>
    <property type="match status" value="1"/>
</dbReference>
<feature type="binding site" evidence="9">
    <location>
        <position position="52"/>
    </location>
    <ligand>
        <name>substrate</name>
    </ligand>
</feature>
<reference evidence="12 14" key="1">
    <citation type="submission" date="2017-07" db="EMBL/GenBank/DDBJ databases">
        <title>Phylogenetic study on the rhizospheric bacterium Ochrobactrum sp. A44.</title>
        <authorList>
            <person name="Krzyzanowska D.M."/>
            <person name="Ossowicki A."/>
            <person name="Rajewska M."/>
            <person name="Maciag T."/>
            <person name="Kaczynski Z."/>
            <person name="Czerwicka M."/>
            <person name="Jafra S."/>
        </authorList>
    </citation>
    <scope>NUCLEOTIDE SEQUENCE [LARGE SCALE GENOMIC DNA]</scope>
    <source>
        <strain evidence="12 14">A44</strain>
    </source>
</reference>
<evidence type="ECO:0000256" key="6">
    <source>
        <dbReference type="ARBA" id="ARBA00017539"/>
    </source>
</evidence>
<comment type="similarity">
    <text evidence="3 10">Belongs to the transthyretin family. 5-hydroxyisourate hydrolase subfamily.</text>
</comment>
<keyword evidence="15" id="KW-1185">Reference proteome</keyword>
<dbReference type="InterPro" id="IPR023419">
    <property type="entry name" value="Transthyretin_CS"/>
</dbReference>
<comment type="function">
    <text evidence="2">Catalyzes the hydrolysis of 5-hydroxyisourate (HIU) to 2-oxo-4-hydroxy-4-carboxy-5-ureidoimidazoline (OHCU).</text>
</comment>
<dbReference type="SUPFAM" id="SSF49472">
    <property type="entry name" value="Transthyretin (synonym: prealbumin)"/>
    <property type="match status" value="1"/>
</dbReference>
<feature type="domain" description="Transthyretin/hydroxyisourate hydrolase" evidence="11">
    <location>
        <begin position="11"/>
        <end position="120"/>
    </location>
</feature>
<dbReference type="EMBL" id="CP022604">
    <property type="protein sequence ID" value="ASV85484.1"/>
    <property type="molecule type" value="Genomic_DNA"/>
</dbReference>
<keyword evidence="7 10" id="KW-0659">Purine metabolism</keyword>
<comment type="catalytic activity">
    <reaction evidence="1 10">
        <text>5-hydroxyisourate + H2O = 5-hydroxy-2-oxo-4-ureido-2,5-dihydro-1H-imidazole-5-carboxylate + H(+)</text>
        <dbReference type="Rhea" id="RHEA:23736"/>
        <dbReference type="ChEBI" id="CHEBI:15377"/>
        <dbReference type="ChEBI" id="CHEBI:15378"/>
        <dbReference type="ChEBI" id="CHEBI:18072"/>
        <dbReference type="ChEBI" id="CHEBI:58639"/>
        <dbReference type="EC" id="3.5.2.17"/>
    </reaction>
</comment>
<sequence length="121" mass="13471">MGRQISGQGRLTTHVLDTVSGKPAANLRIELRRIENQQAETVREIRTNADGRCNEPLLAGDALHTGSYELLFHVGEYFGKSDDVVPFLDVVPLRFGISDEKAHYHVPLLVSPFSYSTYRGS</sequence>
<evidence type="ECO:0000256" key="1">
    <source>
        <dbReference type="ARBA" id="ARBA00001043"/>
    </source>
</evidence>
<gene>
    <name evidence="13" type="primary">uraH</name>
    <name evidence="12" type="ORF">CES85_0383</name>
    <name evidence="13" type="ORF">F3W84_22740</name>
</gene>
<dbReference type="PANTHER" id="PTHR10395">
    <property type="entry name" value="URICASE AND TRANSTHYRETIN-RELATED"/>
    <property type="match status" value="1"/>
</dbReference>
<evidence type="ECO:0000256" key="4">
    <source>
        <dbReference type="ARBA" id="ARBA00011881"/>
    </source>
</evidence>
<dbReference type="AlphaFoldDB" id="A0A248UFR1"/>
<evidence type="ECO:0000256" key="7">
    <source>
        <dbReference type="ARBA" id="ARBA00022631"/>
    </source>
</evidence>
<dbReference type="InterPro" id="IPR000895">
    <property type="entry name" value="Transthyretin/HIU_hydrolase"/>
</dbReference>
<dbReference type="InterPro" id="IPR036817">
    <property type="entry name" value="Transthyretin/HIU_hydrolase_sf"/>
</dbReference>
<dbReference type="PROSITE" id="PS00768">
    <property type="entry name" value="TRANSTHYRETIN_1"/>
    <property type="match status" value="1"/>
</dbReference>
<evidence type="ECO:0000313" key="14">
    <source>
        <dbReference type="Proteomes" id="UP000215256"/>
    </source>
</evidence>
<evidence type="ECO:0000256" key="9">
    <source>
        <dbReference type="PIRSR" id="PIRSR600895-51"/>
    </source>
</evidence>
<dbReference type="EC" id="3.5.2.17" evidence="5 10"/>
<evidence type="ECO:0000256" key="3">
    <source>
        <dbReference type="ARBA" id="ARBA00009850"/>
    </source>
</evidence>
<name>A0A248UFR1_9HYPH</name>
<dbReference type="FunFam" id="2.60.40.180:FF:000005">
    <property type="entry name" value="5-hydroxyisourate hydrolase"/>
    <property type="match status" value="1"/>
</dbReference>
<protein>
    <recommendedName>
        <fullName evidence="6 10">5-hydroxyisourate hydrolase</fullName>
        <shortName evidence="10">HIU hydrolase</shortName>
        <shortName evidence="10">HIUHase</shortName>
        <ecNumber evidence="5 10">3.5.2.17</ecNumber>
    </recommendedName>
</protein>
<dbReference type="InterPro" id="IPR014306">
    <property type="entry name" value="Hydroxyisourate_hydrolase"/>
</dbReference>
<dbReference type="CDD" id="cd05822">
    <property type="entry name" value="TLP_HIUase"/>
    <property type="match status" value="1"/>
</dbReference>
<evidence type="ECO:0000256" key="2">
    <source>
        <dbReference type="ARBA" id="ARBA00002704"/>
    </source>
</evidence>
<evidence type="ECO:0000256" key="8">
    <source>
        <dbReference type="ARBA" id="ARBA00022801"/>
    </source>
</evidence>
<proteinExistence type="inferred from homology"/>
<dbReference type="InterPro" id="IPR023416">
    <property type="entry name" value="Transthyretin/HIU_hydrolase_d"/>
</dbReference>
<dbReference type="PRINTS" id="PR00189">
    <property type="entry name" value="TRNSTHYRETIN"/>
</dbReference>
<evidence type="ECO:0000256" key="5">
    <source>
        <dbReference type="ARBA" id="ARBA00012609"/>
    </source>
</evidence>
<dbReference type="PROSITE" id="PS00769">
    <property type="entry name" value="TRANSTHYRETIN_2"/>
    <property type="match status" value="1"/>
</dbReference>
<accession>A0A248UFR1</accession>
<dbReference type="Proteomes" id="UP000327108">
    <property type="component" value="Unassembled WGS sequence"/>
</dbReference>
<evidence type="ECO:0000313" key="12">
    <source>
        <dbReference type="EMBL" id="ASV85484.1"/>
    </source>
</evidence>
<reference evidence="13 15" key="2">
    <citation type="submission" date="2019-09" db="EMBL/GenBank/DDBJ databases">
        <title>Biological control of the noxious weed angled onion (Allium triquetrum) thwarted by endophytic bacteria in Victoria, Australia.</title>
        <authorList>
            <person name="Tehranchian P."/>
            <person name="Adair R.J."/>
            <person name="Van T.H."/>
            <person name="Morrison P.D."/>
            <person name="Williams H."/>
            <person name="Lawrie A.C."/>
        </authorList>
    </citation>
    <scope>NUCLEOTIDE SEQUENCE [LARGE SCALE GENOMIC DNA]</scope>
    <source>
        <strain evidence="13 15">RPTAtOch1</strain>
    </source>
</reference>
<feature type="binding site" evidence="9">
    <location>
        <position position="118"/>
    </location>
    <ligand>
        <name>substrate</name>
    </ligand>
</feature>
<dbReference type="Pfam" id="PF00576">
    <property type="entry name" value="Transthyretin"/>
    <property type="match status" value="1"/>
</dbReference>
<evidence type="ECO:0000313" key="15">
    <source>
        <dbReference type="Proteomes" id="UP000327108"/>
    </source>
</evidence>
<evidence type="ECO:0000256" key="10">
    <source>
        <dbReference type="RuleBase" id="RU361270"/>
    </source>
</evidence>
<dbReference type="InterPro" id="IPR023418">
    <property type="entry name" value="Thyroxine_BS"/>
</dbReference>
<dbReference type="GO" id="GO:0006144">
    <property type="term" value="P:purine nucleobase metabolic process"/>
    <property type="evidence" value="ECO:0007669"/>
    <property type="project" value="UniProtKB-KW"/>
</dbReference>
<dbReference type="OrthoDB" id="9792386at2"/>
<comment type="subunit">
    <text evidence="4 10">Homotetramer.</text>
</comment>
<organism evidence="12 14">
    <name type="scientific">Ochrobactrum quorumnocens</name>
    <dbReference type="NCBI Taxonomy" id="271865"/>
    <lineage>
        <taxon>Bacteria</taxon>
        <taxon>Pseudomonadati</taxon>
        <taxon>Pseudomonadota</taxon>
        <taxon>Alphaproteobacteria</taxon>
        <taxon>Hyphomicrobiales</taxon>
        <taxon>Brucellaceae</taxon>
        <taxon>Brucella/Ochrobactrum group</taxon>
        <taxon>Ochrobactrum</taxon>
    </lineage>
</organism>
<dbReference type="NCBIfam" id="TIGR02962">
    <property type="entry name" value="hdxy_isourate"/>
    <property type="match status" value="1"/>
</dbReference>
<dbReference type="GO" id="GO:0033971">
    <property type="term" value="F:hydroxyisourate hydrolase activity"/>
    <property type="evidence" value="ECO:0007669"/>
    <property type="project" value="UniProtKB-EC"/>
</dbReference>
<keyword evidence="8 10" id="KW-0378">Hydrolase</keyword>
<evidence type="ECO:0000313" key="13">
    <source>
        <dbReference type="EMBL" id="KAA9354141.1"/>
    </source>
</evidence>
<dbReference type="RefSeq" id="WP_095446073.1">
    <property type="nucleotide sequence ID" value="NZ_CP022604.1"/>
</dbReference>
<dbReference type="Gene3D" id="2.60.40.180">
    <property type="entry name" value="Transthyretin/hydroxyisourate hydrolase domain"/>
    <property type="match status" value="1"/>
</dbReference>
<evidence type="ECO:0000259" key="11">
    <source>
        <dbReference type="Pfam" id="PF00576"/>
    </source>
</evidence>